<evidence type="ECO:0000313" key="4">
    <source>
        <dbReference type="EMBL" id="THG97504.1"/>
    </source>
</evidence>
<dbReference type="InterPro" id="IPR048958">
    <property type="entry name" value="Polysacc_lyase_14"/>
</dbReference>
<accession>A0A4S4KGW2</accession>
<gene>
    <name evidence="4" type="ORF">EW026_g4502</name>
</gene>
<dbReference type="EMBL" id="SGPJ01000164">
    <property type="protein sequence ID" value="THG97504.1"/>
    <property type="molecule type" value="Genomic_DNA"/>
</dbReference>
<comment type="caution">
    <text evidence="4">The sequence shown here is derived from an EMBL/GenBank/DDBJ whole genome shotgun (WGS) entry which is preliminary data.</text>
</comment>
<proteinExistence type="predicted"/>
<dbReference type="Pfam" id="PF21294">
    <property type="entry name" value="Polysacc_lyase_14"/>
    <property type="match status" value="1"/>
</dbReference>
<feature type="compositionally biased region" description="Low complexity" evidence="1">
    <location>
        <begin position="47"/>
        <end position="96"/>
    </location>
</feature>
<reference evidence="4 5" key="1">
    <citation type="submission" date="2019-02" db="EMBL/GenBank/DDBJ databases">
        <title>Genome sequencing of the rare red list fungi Phlebia centrifuga.</title>
        <authorList>
            <person name="Buettner E."/>
            <person name="Kellner H."/>
        </authorList>
    </citation>
    <scope>NUCLEOTIDE SEQUENCE [LARGE SCALE GENOMIC DNA]</scope>
    <source>
        <strain evidence="4 5">DSM 108282</strain>
    </source>
</reference>
<feature type="chain" id="PRO_5020876243" description="Polysaccharide lyase 14 domain-containing protein" evidence="2">
    <location>
        <begin position="22"/>
        <end position="373"/>
    </location>
</feature>
<dbReference type="PANTHER" id="PTHR40124">
    <property type="match status" value="1"/>
</dbReference>
<dbReference type="AlphaFoldDB" id="A0A4S4KGW2"/>
<sequence length="373" mass="39846">MFVHKSLVALLAFCIASAVSTHPTPEGVHKRHVRARAIRARSCKPHTLVSSSAISTTSGSTPTSTDEASTSRTQATSSTLSSSSPSPSPTTNTASNTNSALAVLAPLKSLQSWSTSPDAKNALPLSDSTFNPFDLLSALSHSYVTAPDGRLSMKATYPEGSYNFQHDPQGGFSFYAPGPSNVDLTTAKEVTLGYSVFFEDGFDFNIGGKLPGIYGGDSDDVAVSCSGGRRDNRCFSSRMMWRTKGAGEMYTYLPPAYDANDNVCNIPPFSTCNDEYGASVGRGSFTFEAGKSNPVSMRIRLNDAGQQNGELELWANGQSVINVGGLVLRDSDDGRIRGIQMQTFFGGSDTKFASPKTQSSYFRDFTVAITEKL</sequence>
<organism evidence="4 5">
    <name type="scientific">Hermanssonia centrifuga</name>
    <dbReference type="NCBI Taxonomy" id="98765"/>
    <lineage>
        <taxon>Eukaryota</taxon>
        <taxon>Fungi</taxon>
        <taxon>Dikarya</taxon>
        <taxon>Basidiomycota</taxon>
        <taxon>Agaricomycotina</taxon>
        <taxon>Agaricomycetes</taxon>
        <taxon>Polyporales</taxon>
        <taxon>Meruliaceae</taxon>
        <taxon>Hermanssonia</taxon>
    </lineage>
</organism>
<feature type="signal peptide" evidence="2">
    <location>
        <begin position="1"/>
        <end position="21"/>
    </location>
</feature>
<evidence type="ECO:0000256" key="1">
    <source>
        <dbReference type="SAM" id="MobiDB-lite"/>
    </source>
</evidence>
<dbReference type="Gene3D" id="2.60.120.200">
    <property type="match status" value="1"/>
</dbReference>
<protein>
    <recommendedName>
        <fullName evidence="3">Polysaccharide lyase 14 domain-containing protein</fullName>
    </recommendedName>
</protein>
<dbReference type="PANTHER" id="PTHR40124:SF1">
    <property type="entry name" value="DISAGGREGATASE RELATED REPEAT PROTEIN"/>
    <property type="match status" value="1"/>
</dbReference>
<feature type="domain" description="Polysaccharide lyase 14" evidence="3">
    <location>
        <begin position="149"/>
        <end position="365"/>
    </location>
</feature>
<keyword evidence="5" id="KW-1185">Reference proteome</keyword>
<evidence type="ECO:0000256" key="2">
    <source>
        <dbReference type="SAM" id="SignalP"/>
    </source>
</evidence>
<name>A0A4S4KGW2_9APHY</name>
<dbReference type="Proteomes" id="UP000309038">
    <property type="component" value="Unassembled WGS sequence"/>
</dbReference>
<feature type="region of interest" description="Disordered" evidence="1">
    <location>
        <begin position="39"/>
        <end position="96"/>
    </location>
</feature>
<keyword evidence="2" id="KW-0732">Signal</keyword>
<evidence type="ECO:0000259" key="3">
    <source>
        <dbReference type="Pfam" id="PF21294"/>
    </source>
</evidence>
<evidence type="ECO:0000313" key="5">
    <source>
        <dbReference type="Proteomes" id="UP000309038"/>
    </source>
</evidence>